<dbReference type="Proteomes" id="UP000238479">
    <property type="component" value="Chromosome 4"/>
</dbReference>
<evidence type="ECO:0000313" key="3">
    <source>
        <dbReference type="Proteomes" id="UP000238479"/>
    </source>
</evidence>
<comment type="caution">
    <text evidence="2">The sequence shown here is derived from an EMBL/GenBank/DDBJ whole genome shotgun (WGS) entry which is preliminary data.</text>
</comment>
<dbReference type="Gramene" id="PRQ36021">
    <property type="protein sequence ID" value="PRQ36021"/>
    <property type="gene ID" value="RchiOBHm_Chr4g0386871"/>
</dbReference>
<protein>
    <submittedName>
        <fullName evidence="2">Uncharacterized protein</fullName>
    </submittedName>
</protein>
<reference evidence="2 3" key="1">
    <citation type="journal article" date="2018" name="Nat. Genet.">
        <title>The Rosa genome provides new insights in the design of modern roses.</title>
        <authorList>
            <person name="Bendahmane M."/>
        </authorList>
    </citation>
    <scope>NUCLEOTIDE SEQUENCE [LARGE SCALE GENOMIC DNA]</scope>
    <source>
        <strain evidence="3">cv. Old Blush</strain>
    </source>
</reference>
<dbReference type="AlphaFoldDB" id="A0A2P6QPA1"/>
<dbReference type="EMBL" id="PDCK01000042">
    <property type="protein sequence ID" value="PRQ36021.1"/>
    <property type="molecule type" value="Genomic_DNA"/>
</dbReference>
<gene>
    <name evidence="2" type="ORF">RchiOBHm_Chr4g0386871</name>
</gene>
<evidence type="ECO:0000256" key="1">
    <source>
        <dbReference type="SAM" id="MobiDB-lite"/>
    </source>
</evidence>
<name>A0A2P6QPA1_ROSCH</name>
<keyword evidence="3" id="KW-1185">Reference proteome</keyword>
<sequence length="101" mass="11424">MEQTTIITMNKSSRSNQSLQNDTALRSNHQCLPSPITLHLHPHPPQIRSSRLLIGKQILIFFPICCRLSRILILPHQPLHSSTNNICHVLSETSCYFQGGL</sequence>
<accession>A0A2P6QPA1</accession>
<organism evidence="2 3">
    <name type="scientific">Rosa chinensis</name>
    <name type="common">China rose</name>
    <dbReference type="NCBI Taxonomy" id="74649"/>
    <lineage>
        <taxon>Eukaryota</taxon>
        <taxon>Viridiplantae</taxon>
        <taxon>Streptophyta</taxon>
        <taxon>Embryophyta</taxon>
        <taxon>Tracheophyta</taxon>
        <taxon>Spermatophyta</taxon>
        <taxon>Magnoliopsida</taxon>
        <taxon>eudicotyledons</taxon>
        <taxon>Gunneridae</taxon>
        <taxon>Pentapetalae</taxon>
        <taxon>rosids</taxon>
        <taxon>fabids</taxon>
        <taxon>Rosales</taxon>
        <taxon>Rosaceae</taxon>
        <taxon>Rosoideae</taxon>
        <taxon>Rosoideae incertae sedis</taxon>
        <taxon>Rosa</taxon>
    </lineage>
</organism>
<evidence type="ECO:0000313" key="2">
    <source>
        <dbReference type="EMBL" id="PRQ36021.1"/>
    </source>
</evidence>
<proteinExistence type="predicted"/>
<feature type="region of interest" description="Disordered" evidence="1">
    <location>
        <begin position="1"/>
        <end position="21"/>
    </location>
</feature>